<proteinExistence type="predicted"/>
<dbReference type="EMBL" id="JYDR01000068">
    <property type="protein sequence ID" value="KRY70715.1"/>
    <property type="molecule type" value="Genomic_DNA"/>
</dbReference>
<sequence length="82" mass="9746">MEKFTERTKQLLLLVYQKDLSTKCFMEHNHFSPLPISSVNLKLTDVVVEFLFAYSHRQFGVLFRFTPNMDHKARIISQNKEI</sequence>
<comment type="caution">
    <text evidence="1">The sequence shown here is derived from an EMBL/GenBank/DDBJ whole genome shotgun (WGS) entry which is preliminary data.</text>
</comment>
<name>A0A0V1EAA9_TRIPS</name>
<organism evidence="1 2">
    <name type="scientific">Trichinella pseudospiralis</name>
    <name type="common">Parasitic roundworm</name>
    <dbReference type="NCBI Taxonomy" id="6337"/>
    <lineage>
        <taxon>Eukaryota</taxon>
        <taxon>Metazoa</taxon>
        <taxon>Ecdysozoa</taxon>
        <taxon>Nematoda</taxon>
        <taxon>Enoplea</taxon>
        <taxon>Dorylaimia</taxon>
        <taxon>Trichinellida</taxon>
        <taxon>Trichinellidae</taxon>
        <taxon>Trichinella</taxon>
    </lineage>
</organism>
<accession>A0A0V1EAA9</accession>
<dbReference type="Proteomes" id="UP000054632">
    <property type="component" value="Unassembled WGS sequence"/>
</dbReference>
<dbReference type="AlphaFoldDB" id="A0A0V1EAA9"/>
<evidence type="ECO:0000313" key="1">
    <source>
        <dbReference type="EMBL" id="KRY70715.1"/>
    </source>
</evidence>
<reference evidence="1 2" key="1">
    <citation type="submission" date="2015-01" db="EMBL/GenBank/DDBJ databases">
        <title>Evolution of Trichinella species and genotypes.</title>
        <authorList>
            <person name="Korhonen P.K."/>
            <person name="Edoardo P."/>
            <person name="Giuseppe L.R."/>
            <person name="Gasser R.B."/>
        </authorList>
    </citation>
    <scope>NUCLEOTIDE SEQUENCE [LARGE SCALE GENOMIC DNA]</scope>
    <source>
        <strain evidence="1">ISS13</strain>
    </source>
</reference>
<evidence type="ECO:0000313" key="2">
    <source>
        <dbReference type="Proteomes" id="UP000054632"/>
    </source>
</evidence>
<protein>
    <submittedName>
        <fullName evidence="1">Uncharacterized protein</fullName>
    </submittedName>
</protein>
<gene>
    <name evidence="1" type="ORF">T4A_6394</name>
</gene>